<comment type="caution">
    <text evidence="2">The sequence shown here is derived from an EMBL/GenBank/DDBJ whole genome shotgun (WGS) entry which is preliminary data.</text>
</comment>
<evidence type="ECO:0000256" key="1">
    <source>
        <dbReference type="SAM" id="MobiDB-lite"/>
    </source>
</evidence>
<dbReference type="HOGENOM" id="CLU_1731316_0_0_1"/>
<organism evidence="2 3">
    <name type="scientific">Colletotrichum gloeosporioides (strain Cg-14)</name>
    <name type="common">Anthracnose fungus</name>
    <name type="synonym">Glomerella cingulata</name>
    <dbReference type="NCBI Taxonomy" id="1237896"/>
    <lineage>
        <taxon>Eukaryota</taxon>
        <taxon>Fungi</taxon>
        <taxon>Dikarya</taxon>
        <taxon>Ascomycota</taxon>
        <taxon>Pezizomycotina</taxon>
        <taxon>Sordariomycetes</taxon>
        <taxon>Hypocreomycetidae</taxon>
        <taxon>Glomerellales</taxon>
        <taxon>Glomerellaceae</taxon>
        <taxon>Colletotrichum</taxon>
        <taxon>Colletotrichum gloeosporioides species complex</taxon>
    </lineage>
</organism>
<feature type="region of interest" description="Disordered" evidence="1">
    <location>
        <begin position="99"/>
        <end position="128"/>
    </location>
</feature>
<dbReference type="OrthoDB" id="4850334at2759"/>
<reference evidence="3" key="1">
    <citation type="journal article" date="2013" name="Mol. Plant Microbe Interact.">
        <title>Global aspects of pacC regulation of pathogenicity genes in Colletotrichum gloeosporioides as revealed by transcriptome analysis.</title>
        <authorList>
            <person name="Alkan N."/>
            <person name="Meng X."/>
            <person name="Friedlander G."/>
            <person name="Reuveni E."/>
            <person name="Sukno S."/>
            <person name="Sherman A."/>
            <person name="Thon M."/>
            <person name="Fluhr R."/>
            <person name="Prusky D."/>
        </authorList>
    </citation>
    <scope>NUCLEOTIDE SEQUENCE [LARGE SCALE GENOMIC DNA]</scope>
    <source>
        <strain evidence="3">Cg-14</strain>
    </source>
</reference>
<dbReference type="AlphaFoldDB" id="T0LTB8"/>
<name>T0LTB8_COLGC</name>
<gene>
    <name evidence="2" type="ORF">CGLO_05126</name>
</gene>
<evidence type="ECO:0000313" key="3">
    <source>
        <dbReference type="Proteomes" id="UP000015530"/>
    </source>
</evidence>
<evidence type="ECO:0000313" key="2">
    <source>
        <dbReference type="EMBL" id="EQB54976.1"/>
    </source>
</evidence>
<proteinExistence type="predicted"/>
<dbReference type="Proteomes" id="UP000015530">
    <property type="component" value="Unassembled WGS sequence"/>
</dbReference>
<accession>T0LTB8</accession>
<dbReference type="EMBL" id="AMYD01001027">
    <property type="protein sequence ID" value="EQB54976.1"/>
    <property type="molecule type" value="Genomic_DNA"/>
</dbReference>
<protein>
    <submittedName>
        <fullName evidence="2">Uncharacterized protein</fullName>
    </submittedName>
</protein>
<feature type="compositionally biased region" description="Polar residues" evidence="1">
    <location>
        <begin position="99"/>
        <end position="120"/>
    </location>
</feature>
<sequence length="151" mass="17359">MSTETIKDTLAPRETNGHVVFLKKLHWFKKESQVEAYVDEIIRPRQVEYCWPEQDDRAKKAKQQNMDYVCIVCENKYAAETLVKEINLEGRKGEFYGRTRSSPYELQTAPASSEQTSHEQTAPHASKQHAFSFNSSSYCVGLSSHVRRPGM</sequence>